<keyword evidence="2" id="KW-0732">Signal</keyword>
<evidence type="ECO:0000313" key="9">
    <source>
        <dbReference type="Proteomes" id="UP000249688"/>
    </source>
</evidence>
<dbReference type="EMBL" id="QKYU01000004">
    <property type="protein sequence ID" value="PZW48760.1"/>
    <property type="molecule type" value="Genomic_DNA"/>
</dbReference>
<feature type="transmembrane region" description="Helical" evidence="6">
    <location>
        <begin position="55"/>
        <end position="72"/>
    </location>
</feature>
<feature type="transmembrane region" description="Helical" evidence="6">
    <location>
        <begin position="15"/>
        <end position="43"/>
    </location>
</feature>
<sequence>MKTFLRVHLGLGPMILYLVGLWLGWATAAAGLAAAMALARALWLWRRGTWRPLELAMLAGLASLLAAHLLPLPLVERHAMAVLMGWLALGAAASLALGRPWTADFSSADYAGATQTPLFLSMNRAISGLWAGLFAWLALTDVMAAPGWLHWGPLALGSLASVALPPWLVRRGLAAMVRARDPEPWPAPALLRAGAPPVRIIGAGIGGLTAAALLADAGVQVSVHEQHDLLGGFAHTWVRRARGGDPATGEPLRFRFDSGVHDISGWQEGGPVRAVFERLGIAEDVPMRRLDHRFWTPEGSFDPPRDPAAHVAALAALHPEDATGLRDFFAELRMIYDAMFSTGAGRCGIPGTPASPQALLGFARAHPLAVAWMPRLWDEFVTRHLRGEGAKHRVSALAGYLTDRPETLTVARMVPLFGYAFHGGVYPLGGSGRLAEALASAIRARGGEVHRGHEVRRILAEGGQASGILLRDASGRDQELAAAAVVLNGDPIAAARHLLPAGALSPALAAAAPACSAFGVHLGLRGALDLPPVLHAQTRLGPVGMVVPSVVDPSAAPPGHATLELLVLLSQREAAEWMPPDPGFPPALEAWRRSADYRARKAEMGERLIARAAEVIPDLRERIVARADASPVTFARYAWSTGGAIYGIDHTLPTKQPLPGLVLAGAATHGAGIEAVVISGALAAEALVPGLLGRTPARRVLADA</sequence>
<keyword evidence="6" id="KW-1133">Transmembrane helix</keyword>
<evidence type="ECO:0000256" key="1">
    <source>
        <dbReference type="ARBA" id="ARBA00022630"/>
    </source>
</evidence>
<dbReference type="Gene3D" id="3.50.50.60">
    <property type="entry name" value="FAD/NAD(P)-binding domain"/>
    <property type="match status" value="2"/>
</dbReference>
<dbReference type="RefSeq" id="WP_111397078.1">
    <property type="nucleotide sequence ID" value="NZ_QKYU01000004.1"/>
</dbReference>
<evidence type="ECO:0000256" key="4">
    <source>
        <dbReference type="ARBA" id="ARBA00022857"/>
    </source>
</evidence>
<evidence type="ECO:0000256" key="6">
    <source>
        <dbReference type="SAM" id="Phobius"/>
    </source>
</evidence>
<feature type="domain" description="Amine oxidase" evidence="7">
    <location>
        <begin position="205"/>
        <end position="687"/>
    </location>
</feature>
<proteinExistence type="predicted"/>
<accession>A0A2W7ISS6</accession>
<dbReference type="InterPro" id="IPR002937">
    <property type="entry name" value="Amino_oxidase"/>
</dbReference>
<evidence type="ECO:0000256" key="5">
    <source>
        <dbReference type="ARBA" id="ARBA00023027"/>
    </source>
</evidence>
<dbReference type="PANTHER" id="PTHR46091:SF3">
    <property type="entry name" value="AMINE OXIDASE DOMAIN-CONTAINING PROTEIN"/>
    <property type="match status" value="1"/>
</dbReference>
<dbReference type="Pfam" id="PF01593">
    <property type="entry name" value="Amino_oxidase"/>
    <property type="match status" value="1"/>
</dbReference>
<feature type="transmembrane region" description="Helical" evidence="6">
    <location>
        <begin position="78"/>
        <end position="97"/>
    </location>
</feature>
<feature type="transmembrane region" description="Helical" evidence="6">
    <location>
        <begin position="151"/>
        <end position="169"/>
    </location>
</feature>
<dbReference type="Proteomes" id="UP000249688">
    <property type="component" value="Unassembled WGS sequence"/>
</dbReference>
<dbReference type="AlphaFoldDB" id="A0A2W7ISS6"/>
<reference evidence="8 9" key="1">
    <citation type="submission" date="2018-06" db="EMBL/GenBank/DDBJ databases">
        <title>Genomic Encyclopedia of Archaeal and Bacterial Type Strains, Phase II (KMG-II): from individual species to whole genera.</title>
        <authorList>
            <person name="Goeker M."/>
        </authorList>
    </citation>
    <scope>NUCLEOTIDE SEQUENCE [LARGE SCALE GENOMIC DNA]</scope>
    <source>
        <strain evidence="8 9">DSM 24525</strain>
    </source>
</reference>
<evidence type="ECO:0000256" key="3">
    <source>
        <dbReference type="ARBA" id="ARBA00022827"/>
    </source>
</evidence>
<keyword evidence="4" id="KW-0521">NADP</keyword>
<dbReference type="InterPro" id="IPR052206">
    <property type="entry name" value="Retinol_saturase"/>
</dbReference>
<dbReference type="OrthoDB" id="9774675at2"/>
<evidence type="ECO:0000256" key="2">
    <source>
        <dbReference type="ARBA" id="ARBA00022729"/>
    </source>
</evidence>
<keyword evidence="9" id="KW-1185">Reference proteome</keyword>
<dbReference type="GO" id="GO:0016491">
    <property type="term" value="F:oxidoreductase activity"/>
    <property type="evidence" value="ECO:0007669"/>
    <property type="project" value="InterPro"/>
</dbReference>
<comment type="caution">
    <text evidence="8">The sequence shown here is derived from an EMBL/GenBank/DDBJ whole genome shotgun (WGS) entry which is preliminary data.</text>
</comment>
<organism evidence="8 9">
    <name type="scientific">Humitalea rosea</name>
    <dbReference type="NCBI Taxonomy" id="990373"/>
    <lineage>
        <taxon>Bacteria</taxon>
        <taxon>Pseudomonadati</taxon>
        <taxon>Pseudomonadota</taxon>
        <taxon>Alphaproteobacteria</taxon>
        <taxon>Acetobacterales</taxon>
        <taxon>Roseomonadaceae</taxon>
        <taxon>Humitalea</taxon>
    </lineage>
</organism>
<keyword evidence="6" id="KW-0472">Membrane</keyword>
<feature type="transmembrane region" description="Helical" evidence="6">
    <location>
        <begin position="118"/>
        <end position="139"/>
    </location>
</feature>
<dbReference type="SUPFAM" id="SSF51905">
    <property type="entry name" value="FAD/NAD(P)-binding domain"/>
    <property type="match status" value="1"/>
</dbReference>
<keyword evidence="6" id="KW-0812">Transmembrane</keyword>
<dbReference type="PRINTS" id="PR00420">
    <property type="entry name" value="RNGMNOXGNASE"/>
</dbReference>
<dbReference type="PANTHER" id="PTHR46091">
    <property type="entry name" value="BLR7054 PROTEIN"/>
    <property type="match status" value="1"/>
</dbReference>
<keyword evidence="3" id="KW-0274">FAD</keyword>
<protein>
    <submittedName>
        <fullName evidence="8">Phytoene dehydrogenase-like protein</fullName>
    </submittedName>
</protein>
<dbReference type="InterPro" id="IPR036188">
    <property type="entry name" value="FAD/NAD-bd_sf"/>
</dbReference>
<keyword evidence="1" id="KW-0285">Flavoprotein</keyword>
<keyword evidence="5" id="KW-0520">NAD</keyword>
<evidence type="ECO:0000313" key="8">
    <source>
        <dbReference type="EMBL" id="PZW48760.1"/>
    </source>
</evidence>
<evidence type="ECO:0000259" key="7">
    <source>
        <dbReference type="Pfam" id="PF01593"/>
    </source>
</evidence>
<gene>
    <name evidence="8" type="ORF">C8P66_104177</name>
</gene>
<name>A0A2W7ISS6_9PROT</name>